<organism evidence="1 2">
    <name type="scientific">Trichoderma lentiforme</name>
    <dbReference type="NCBI Taxonomy" id="1567552"/>
    <lineage>
        <taxon>Eukaryota</taxon>
        <taxon>Fungi</taxon>
        <taxon>Dikarya</taxon>
        <taxon>Ascomycota</taxon>
        <taxon>Pezizomycotina</taxon>
        <taxon>Sordariomycetes</taxon>
        <taxon>Hypocreomycetidae</taxon>
        <taxon>Hypocreales</taxon>
        <taxon>Hypocreaceae</taxon>
        <taxon>Trichoderma</taxon>
    </lineage>
</organism>
<evidence type="ECO:0000313" key="1">
    <source>
        <dbReference type="EMBL" id="KAF3074118.1"/>
    </source>
</evidence>
<dbReference type="Proteomes" id="UP000801864">
    <property type="component" value="Unassembled WGS sequence"/>
</dbReference>
<reference evidence="1 2" key="1">
    <citation type="submission" date="2018-06" db="EMBL/GenBank/DDBJ databases">
        <title>Genome analysis of cellulolytic fungus Trichoderma lentiforme CFAM-422.</title>
        <authorList>
            <person name="Steindorff A.S."/>
            <person name="Formighieri E.F."/>
            <person name="Midorikawa G.E.O."/>
            <person name="Tamietti M.S."/>
            <person name="Ramos E.Z."/>
            <person name="Silva A.S."/>
            <person name="Bon E.P.S."/>
            <person name="Mendes T.D."/>
            <person name="Damaso M.C.T."/>
            <person name="Favaro L.C.L."/>
        </authorList>
    </citation>
    <scope>NUCLEOTIDE SEQUENCE [LARGE SCALE GENOMIC DNA]</scope>
    <source>
        <strain evidence="1 2">CFAM-422</strain>
    </source>
</reference>
<name>A0A9P5CH20_9HYPO</name>
<evidence type="ECO:0000313" key="2">
    <source>
        <dbReference type="Proteomes" id="UP000801864"/>
    </source>
</evidence>
<accession>A0A9P5CH20</accession>
<protein>
    <submittedName>
        <fullName evidence="1">Uncharacterized protein</fullName>
    </submittedName>
</protein>
<gene>
    <name evidence="1" type="ORF">CFAM422_003317</name>
</gene>
<dbReference type="EMBL" id="QLNT01000005">
    <property type="protein sequence ID" value="KAF3074118.1"/>
    <property type="molecule type" value="Genomic_DNA"/>
</dbReference>
<dbReference type="AlphaFoldDB" id="A0A9P5CH20"/>
<proteinExistence type="predicted"/>
<comment type="caution">
    <text evidence="1">The sequence shown here is derived from an EMBL/GenBank/DDBJ whole genome shotgun (WGS) entry which is preliminary data.</text>
</comment>
<keyword evidence="2" id="KW-1185">Reference proteome</keyword>
<sequence length="75" mass="8346">MIQPEMVSQRIPRHWEQEAISGARILASLGLGYQQLACQAQVHSFFLGPTTLAGSEMDGGWHNCITLARYSTREV</sequence>